<feature type="chain" id="PRO_5015437990" description="MACPF domain-containing protein" evidence="6">
    <location>
        <begin position="17"/>
        <end position="583"/>
    </location>
</feature>
<dbReference type="InterPro" id="IPR020863">
    <property type="entry name" value="MACPF_CS"/>
</dbReference>
<dbReference type="Proteomes" id="UP000245119">
    <property type="component" value="Linkage Group LG7"/>
</dbReference>
<protein>
    <recommendedName>
        <fullName evidence="7">MACPF domain-containing protein</fullName>
    </recommendedName>
</protein>
<name>A0A2T7P0E5_POMCA</name>
<evidence type="ECO:0000259" key="7">
    <source>
        <dbReference type="PROSITE" id="PS51412"/>
    </source>
</evidence>
<dbReference type="PROSITE" id="PS51412">
    <property type="entry name" value="MACPF_2"/>
    <property type="match status" value="1"/>
</dbReference>
<feature type="domain" description="MACPF" evidence="7">
    <location>
        <begin position="20"/>
        <end position="325"/>
    </location>
</feature>
<keyword evidence="9" id="KW-1185">Reference proteome</keyword>
<comment type="subcellular location">
    <subcellularLocation>
        <location evidence="1">Membrane</location>
    </subcellularLocation>
    <subcellularLocation>
        <location evidence="2">Secreted</location>
    </subcellularLocation>
</comment>
<evidence type="ECO:0000256" key="3">
    <source>
        <dbReference type="ARBA" id="ARBA00022525"/>
    </source>
</evidence>
<evidence type="ECO:0000313" key="9">
    <source>
        <dbReference type="Proteomes" id="UP000245119"/>
    </source>
</evidence>
<feature type="signal peptide" evidence="6">
    <location>
        <begin position="1"/>
        <end position="16"/>
    </location>
</feature>
<dbReference type="GO" id="GO:0005576">
    <property type="term" value="C:extracellular region"/>
    <property type="evidence" value="ECO:0007669"/>
    <property type="project" value="UniProtKB-SubCell"/>
</dbReference>
<dbReference type="InterPro" id="IPR020864">
    <property type="entry name" value="MACPF"/>
</dbReference>
<dbReference type="EMBL" id="PZQS01000007">
    <property type="protein sequence ID" value="PVD26869.1"/>
    <property type="molecule type" value="Genomic_DNA"/>
</dbReference>
<organism evidence="8 9">
    <name type="scientific">Pomacea canaliculata</name>
    <name type="common">Golden apple snail</name>
    <dbReference type="NCBI Taxonomy" id="400727"/>
    <lineage>
        <taxon>Eukaryota</taxon>
        <taxon>Metazoa</taxon>
        <taxon>Spiralia</taxon>
        <taxon>Lophotrochozoa</taxon>
        <taxon>Mollusca</taxon>
        <taxon>Gastropoda</taxon>
        <taxon>Caenogastropoda</taxon>
        <taxon>Architaenioglossa</taxon>
        <taxon>Ampullarioidea</taxon>
        <taxon>Ampullariidae</taxon>
        <taxon>Pomacea</taxon>
    </lineage>
</organism>
<accession>A0A2T7P0E5</accession>
<keyword evidence="5" id="KW-1015">Disulfide bond</keyword>
<sequence length="583" mass="65699">MKLPLLLLCLISCVQSKITIRIPLAQDGEQVLGGDNDLFGYNILTGCPLTSGRDPGFTRPIFSTTGHVTQDFRYSMPSELIVSKDVSCDAVFASTVVKTPYELTKLLTRTAQVYSHQWGPPFSANQHFRKLLSDLKQNILVVSTAVCSLYDVTFHDQLPSFHPSFLEWVLMLNNSNNEEIYLAFLHTYGTHFVYRARFGASVTVVHKINDQMYGRYTHELVRSYASHYSAALFGFDETLSDHHYDVTPEFKDDLETTTFSVGVPLPYKGNSLTWLTAVKDNPNPIDYELNTIEALFSDTLMGNESSLQSYHIDYATIQNNIMAVKTKYCQTFRTANLLDDCQATSGLTLISTKLIGSSTPRAVANPDQCNEECYQLPACVAVTICPGCDIGNVSNHCQMFSSVEIQSAMTDRMWKTKLFVNKMETVVRLQDTTVVVNRYSKTDIPTITSIDDCYPPCIEDAKCFAFTMFKVPESTIKCTRHTGSLLSLTQGTGVSVYFVSPLVKRLIRSQQTKGLVTSTMKNDWYDAVCVINNECRQNNSMCFLNRCLCRPGFFFSPRDKTCSDIWVIELKTVYIELKRNMGY</sequence>
<keyword evidence="6" id="KW-0732">Signal</keyword>
<keyword evidence="4" id="KW-0472">Membrane</keyword>
<dbReference type="GO" id="GO:0016020">
    <property type="term" value="C:membrane"/>
    <property type="evidence" value="ECO:0007669"/>
    <property type="project" value="UniProtKB-SubCell"/>
</dbReference>
<evidence type="ECO:0000313" key="8">
    <source>
        <dbReference type="EMBL" id="PVD26869.1"/>
    </source>
</evidence>
<proteinExistence type="predicted"/>
<reference evidence="8 9" key="1">
    <citation type="submission" date="2018-04" db="EMBL/GenBank/DDBJ databases">
        <title>The genome of golden apple snail Pomacea canaliculata provides insight into stress tolerance and invasive adaptation.</title>
        <authorList>
            <person name="Liu C."/>
            <person name="Liu B."/>
            <person name="Ren Y."/>
            <person name="Zhang Y."/>
            <person name="Wang H."/>
            <person name="Li S."/>
            <person name="Jiang F."/>
            <person name="Yin L."/>
            <person name="Zhang G."/>
            <person name="Qian W."/>
            <person name="Fan W."/>
        </authorList>
    </citation>
    <scope>NUCLEOTIDE SEQUENCE [LARGE SCALE GENOMIC DNA]</scope>
    <source>
        <strain evidence="8">SZHN2017</strain>
        <tissue evidence="8">Muscle</tissue>
    </source>
</reference>
<evidence type="ECO:0000256" key="2">
    <source>
        <dbReference type="ARBA" id="ARBA00004613"/>
    </source>
</evidence>
<dbReference type="AlphaFoldDB" id="A0A2T7P0E5"/>
<comment type="caution">
    <text evidence="8">The sequence shown here is derived from an EMBL/GenBank/DDBJ whole genome shotgun (WGS) entry which is preliminary data.</text>
</comment>
<dbReference type="PROSITE" id="PS00279">
    <property type="entry name" value="MACPF_1"/>
    <property type="match status" value="1"/>
</dbReference>
<dbReference type="Pfam" id="PF01823">
    <property type="entry name" value="MACPF"/>
    <property type="match status" value="1"/>
</dbReference>
<evidence type="ECO:0000256" key="1">
    <source>
        <dbReference type="ARBA" id="ARBA00004370"/>
    </source>
</evidence>
<gene>
    <name evidence="8" type="ORF">C0Q70_12017</name>
</gene>
<evidence type="ECO:0000256" key="5">
    <source>
        <dbReference type="ARBA" id="ARBA00023157"/>
    </source>
</evidence>
<dbReference type="OrthoDB" id="5955810at2759"/>
<evidence type="ECO:0000256" key="6">
    <source>
        <dbReference type="SAM" id="SignalP"/>
    </source>
</evidence>
<evidence type="ECO:0000256" key="4">
    <source>
        <dbReference type="ARBA" id="ARBA00023136"/>
    </source>
</evidence>
<keyword evidence="3" id="KW-0964">Secreted</keyword>